<dbReference type="EMBL" id="GISG01051031">
    <property type="protein sequence ID" value="MBA4625254.1"/>
    <property type="molecule type" value="Transcribed_RNA"/>
</dbReference>
<sequence length="118" mass="13060">MVIQAAYLSEDLFPTFHTKLLEPSLGSILSKQIISVVNNLLDLLDEVLLYSGEVDPEGLLVVCIFQRRLDGKDRFLKALQIRSIAGEGEQVLHLGTLQCGKERLNSRECQSSGLHGLP</sequence>
<organism evidence="1">
    <name type="scientific">Opuntia streptacantha</name>
    <name type="common">Prickly pear cactus</name>
    <name type="synonym">Opuntia cardona</name>
    <dbReference type="NCBI Taxonomy" id="393608"/>
    <lineage>
        <taxon>Eukaryota</taxon>
        <taxon>Viridiplantae</taxon>
        <taxon>Streptophyta</taxon>
        <taxon>Embryophyta</taxon>
        <taxon>Tracheophyta</taxon>
        <taxon>Spermatophyta</taxon>
        <taxon>Magnoliopsida</taxon>
        <taxon>eudicotyledons</taxon>
        <taxon>Gunneridae</taxon>
        <taxon>Pentapetalae</taxon>
        <taxon>Caryophyllales</taxon>
        <taxon>Cactineae</taxon>
        <taxon>Cactaceae</taxon>
        <taxon>Opuntioideae</taxon>
        <taxon>Opuntia</taxon>
    </lineage>
</organism>
<reference evidence="1" key="2">
    <citation type="submission" date="2020-07" db="EMBL/GenBank/DDBJ databases">
        <authorList>
            <person name="Vera ALvarez R."/>
            <person name="Arias-Moreno D.M."/>
            <person name="Jimenez-Jacinto V."/>
            <person name="Jimenez-Bremont J.F."/>
            <person name="Swaminathan K."/>
            <person name="Moose S.P."/>
            <person name="Guerrero-Gonzalez M.L."/>
            <person name="Marino-Ramirez L."/>
            <person name="Landsman D."/>
            <person name="Rodriguez-Kessler M."/>
            <person name="Delgado-Sanchez P."/>
        </authorList>
    </citation>
    <scope>NUCLEOTIDE SEQUENCE</scope>
    <source>
        <tissue evidence="1">Cladode</tissue>
    </source>
</reference>
<name>A0A7C8YS09_OPUST</name>
<accession>A0A7C8YS09</accession>
<protein>
    <submittedName>
        <fullName evidence="1">Uncharacterized protein</fullName>
    </submittedName>
</protein>
<dbReference type="AlphaFoldDB" id="A0A7C8YS09"/>
<evidence type="ECO:0000313" key="1">
    <source>
        <dbReference type="EMBL" id="MBA4625254.1"/>
    </source>
</evidence>
<proteinExistence type="predicted"/>
<reference evidence="1" key="1">
    <citation type="journal article" date="2013" name="J. Plant Res.">
        <title>Effect of fungi and light on seed germination of three Opuntia species from semiarid lands of central Mexico.</title>
        <authorList>
            <person name="Delgado-Sanchez P."/>
            <person name="Jimenez-Bremont J.F."/>
            <person name="Guerrero-Gonzalez Mde L."/>
            <person name="Flores J."/>
        </authorList>
    </citation>
    <scope>NUCLEOTIDE SEQUENCE</scope>
    <source>
        <tissue evidence="1">Cladode</tissue>
    </source>
</reference>